<name>A0A4R8QT02_COLTR</name>
<comment type="caution">
    <text evidence="8">The sequence shown here is derived from an EMBL/GenBank/DDBJ whole genome shotgun (WGS) entry which is preliminary data.</text>
</comment>
<keyword evidence="6" id="KW-0539">Nucleus</keyword>
<dbReference type="InterPro" id="IPR036864">
    <property type="entry name" value="Zn2-C6_fun-type_DNA-bd_sf"/>
</dbReference>
<accession>A0A4R8QT02</accession>
<dbReference type="Gene3D" id="4.10.240.10">
    <property type="entry name" value="Zn(2)-C6 fungal-type DNA-binding domain"/>
    <property type="match status" value="1"/>
</dbReference>
<evidence type="ECO:0000256" key="4">
    <source>
        <dbReference type="ARBA" id="ARBA00023125"/>
    </source>
</evidence>
<keyword evidence="5" id="KW-0804">Transcription</keyword>
<dbReference type="GO" id="GO:0008270">
    <property type="term" value="F:zinc ion binding"/>
    <property type="evidence" value="ECO:0007669"/>
    <property type="project" value="InterPro"/>
</dbReference>
<evidence type="ECO:0000256" key="6">
    <source>
        <dbReference type="ARBA" id="ARBA00023242"/>
    </source>
</evidence>
<dbReference type="CDD" id="cd00067">
    <property type="entry name" value="GAL4"/>
    <property type="match status" value="1"/>
</dbReference>
<dbReference type="Pfam" id="PF00172">
    <property type="entry name" value="Zn_clus"/>
    <property type="match status" value="1"/>
</dbReference>
<evidence type="ECO:0000256" key="5">
    <source>
        <dbReference type="ARBA" id="ARBA00023163"/>
    </source>
</evidence>
<dbReference type="PROSITE" id="PS50048">
    <property type="entry name" value="ZN2_CY6_FUNGAL_2"/>
    <property type="match status" value="1"/>
</dbReference>
<dbReference type="SUPFAM" id="SSF57701">
    <property type="entry name" value="Zn2/Cys6 DNA-binding domain"/>
    <property type="match status" value="1"/>
</dbReference>
<dbReference type="PROSITE" id="PS00463">
    <property type="entry name" value="ZN2_CY6_FUNGAL_1"/>
    <property type="match status" value="1"/>
</dbReference>
<feature type="domain" description="Zn(2)-C6 fungal-type" evidence="7">
    <location>
        <begin position="12"/>
        <end position="40"/>
    </location>
</feature>
<evidence type="ECO:0000259" key="7">
    <source>
        <dbReference type="PROSITE" id="PS50048"/>
    </source>
</evidence>
<evidence type="ECO:0000313" key="9">
    <source>
        <dbReference type="Proteomes" id="UP000295703"/>
    </source>
</evidence>
<dbReference type="Proteomes" id="UP000295703">
    <property type="component" value="Unassembled WGS sequence"/>
</dbReference>
<protein>
    <submittedName>
        <fullName evidence="8">Aspercryptin biosynthesis cluster-specific transcription regulator atnN</fullName>
    </submittedName>
</protein>
<dbReference type="GO" id="GO:0000981">
    <property type="term" value="F:DNA-binding transcription factor activity, RNA polymerase II-specific"/>
    <property type="evidence" value="ECO:0007669"/>
    <property type="project" value="InterPro"/>
</dbReference>
<keyword evidence="4" id="KW-0238">DNA-binding</keyword>
<keyword evidence="9" id="KW-1185">Reference proteome</keyword>
<keyword evidence="1" id="KW-0479">Metal-binding</keyword>
<dbReference type="SMART" id="SM00066">
    <property type="entry name" value="GAL4"/>
    <property type="match status" value="1"/>
</dbReference>
<dbReference type="STRING" id="5466.A0A4R8QT02"/>
<dbReference type="InterPro" id="IPR001138">
    <property type="entry name" value="Zn2Cys6_DnaBD"/>
</dbReference>
<sequence length="550" mass="62443">MARKGSRKVRTGCFTCKVRKVKCDETKPACARCSASGRKCDGYPAPLSTELRPFLPKSPSEFPGAMSQAESRAIQFFCEMAGPNLPGATDPFFWTHLVMQFSRFEPAVKHSVIAISSLYEDVIVARARGESHLRGQRLRDNSLALGHYNAAIKQLLVMENQGLVLLVCLLFVCVELLQSNRDMALRHCAHGTAIMGSSDALSYHWVKQWVLPLFRRLNALKYFFGDDRSDLPDLRVSEYPIPALFFNFNEAESMIDDVFNQAFQLVRRGDVYRAGHKRHEDPPPDLLREQDRIVHLLDLWYTMFVNLDARCVAKKNEIKGPGRLFALTRYRTSKVWASMAFTKTEMGYDSQHEEFRIMVEDMSRAADERMQSDSDRNRNNFEFEMGLIAPIMFIVMKCRYLDLRIEALRCLAVLAAPREALWERDGMYSLARRIIEIEHGVGLDETGQIPPGVKPSCSGLPPEDMRVAHFVTEISEASGQDFYGHEVRGRKAVFVMRATDDTVRLRPDVLPDYPVALPAWSAKCAHETVLSGADVEEYERSVSSHAWIKG</sequence>
<gene>
    <name evidence="8" type="primary">atnN-1</name>
    <name evidence="8" type="ORF">CTRI78_v010292</name>
</gene>
<dbReference type="EMBL" id="RYZW01000159">
    <property type="protein sequence ID" value="TDZ40516.1"/>
    <property type="molecule type" value="Genomic_DNA"/>
</dbReference>
<dbReference type="InterPro" id="IPR052360">
    <property type="entry name" value="Transcr_Regulatory_Proteins"/>
</dbReference>
<evidence type="ECO:0000256" key="3">
    <source>
        <dbReference type="ARBA" id="ARBA00023015"/>
    </source>
</evidence>
<reference evidence="8 9" key="1">
    <citation type="submission" date="2018-12" db="EMBL/GenBank/DDBJ databases">
        <title>Genome sequence and assembly of Colletotrichum trifolii.</title>
        <authorList>
            <person name="Gan P."/>
            <person name="Shirasu K."/>
        </authorList>
    </citation>
    <scope>NUCLEOTIDE SEQUENCE [LARGE SCALE GENOMIC DNA]</scope>
    <source>
        <strain evidence="8 9">543-2</strain>
    </source>
</reference>
<keyword evidence="2" id="KW-0862">Zinc</keyword>
<evidence type="ECO:0000256" key="2">
    <source>
        <dbReference type="ARBA" id="ARBA00022833"/>
    </source>
</evidence>
<proteinExistence type="predicted"/>
<organism evidence="8 9">
    <name type="scientific">Colletotrichum trifolii</name>
    <dbReference type="NCBI Taxonomy" id="5466"/>
    <lineage>
        <taxon>Eukaryota</taxon>
        <taxon>Fungi</taxon>
        <taxon>Dikarya</taxon>
        <taxon>Ascomycota</taxon>
        <taxon>Pezizomycotina</taxon>
        <taxon>Sordariomycetes</taxon>
        <taxon>Hypocreomycetidae</taxon>
        <taxon>Glomerellales</taxon>
        <taxon>Glomerellaceae</taxon>
        <taxon>Colletotrichum</taxon>
        <taxon>Colletotrichum orbiculare species complex</taxon>
    </lineage>
</organism>
<dbReference type="PANTHER" id="PTHR36206">
    <property type="entry name" value="ASPERCRYPTIN BIOSYNTHESIS CLUSTER-SPECIFIC TRANSCRIPTION REGULATOR ATNN-RELATED"/>
    <property type="match status" value="1"/>
</dbReference>
<dbReference type="PANTHER" id="PTHR36206:SF16">
    <property type="entry name" value="TRANSCRIPTION FACTOR DOMAIN-CONTAINING PROTEIN-RELATED"/>
    <property type="match status" value="1"/>
</dbReference>
<keyword evidence="3" id="KW-0805">Transcription regulation</keyword>
<dbReference type="AlphaFoldDB" id="A0A4R8QT02"/>
<evidence type="ECO:0000313" key="8">
    <source>
        <dbReference type="EMBL" id="TDZ40516.1"/>
    </source>
</evidence>
<dbReference type="GO" id="GO:0003677">
    <property type="term" value="F:DNA binding"/>
    <property type="evidence" value="ECO:0007669"/>
    <property type="project" value="UniProtKB-KW"/>
</dbReference>
<evidence type="ECO:0000256" key="1">
    <source>
        <dbReference type="ARBA" id="ARBA00022723"/>
    </source>
</evidence>